<evidence type="ECO:0000313" key="12">
    <source>
        <dbReference type="EMBL" id="ASN07177.1"/>
    </source>
</evidence>
<feature type="binding site" evidence="10">
    <location>
        <position position="109"/>
    </location>
    <ligand>
        <name>L-histidine</name>
        <dbReference type="ChEBI" id="CHEBI:57595"/>
    </ligand>
</feature>
<gene>
    <name evidence="9 12" type="primary">hisZ</name>
    <name evidence="12" type="ORF">CFK40_20315</name>
</gene>
<comment type="miscellaneous">
    <text evidence="9">This function is generally fulfilled by the C-terminal part of HisG, which is missing in some bacteria such as this one.</text>
</comment>
<evidence type="ECO:0000256" key="6">
    <source>
        <dbReference type="ARBA" id="ARBA00022605"/>
    </source>
</evidence>
<feature type="domain" description="Class II Histidinyl-tRNA synthetase (HisRS)-like catalytic core" evidence="11">
    <location>
        <begin position="17"/>
        <end position="317"/>
    </location>
</feature>
<dbReference type="HAMAP" id="MF_00125">
    <property type="entry name" value="HisZ"/>
    <property type="match status" value="1"/>
</dbReference>
<dbReference type="InterPro" id="IPR004516">
    <property type="entry name" value="HisRS/HisZ"/>
</dbReference>
<dbReference type="PANTHER" id="PTHR43707:SF6">
    <property type="entry name" value="ATP PHOSPHORIBOSYLTRANSFERASE REGULATORY SUBUNIT"/>
    <property type="match status" value="1"/>
</dbReference>
<dbReference type="Proteomes" id="UP000204391">
    <property type="component" value="Chromosome"/>
</dbReference>
<evidence type="ECO:0000256" key="5">
    <source>
        <dbReference type="ARBA" id="ARBA00022490"/>
    </source>
</evidence>
<dbReference type="GO" id="GO:0000105">
    <property type="term" value="P:L-histidine biosynthetic process"/>
    <property type="evidence" value="ECO:0007669"/>
    <property type="project" value="UniProtKB-UniRule"/>
</dbReference>
<evidence type="ECO:0000256" key="3">
    <source>
        <dbReference type="ARBA" id="ARBA00005539"/>
    </source>
</evidence>
<name>A0A221MHN8_9BACI</name>
<dbReference type="EMBL" id="CP022437">
    <property type="protein sequence ID" value="ASN07177.1"/>
    <property type="molecule type" value="Genomic_DNA"/>
</dbReference>
<feature type="binding site" evidence="10">
    <location>
        <begin position="272"/>
        <end position="273"/>
    </location>
    <ligand>
        <name>L-histidine</name>
        <dbReference type="ChEBI" id="CHEBI:57595"/>
    </ligand>
</feature>
<evidence type="ECO:0000256" key="10">
    <source>
        <dbReference type="PIRSR" id="PIRSR001549-1"/>
    </source>
</evidence>
<keyword evidence="7 9" id="KW-0368">Histidine biosynthesis</keyword>
<comment type="similarity">
    <text evidence="3 9">Belongs to the class-II aminoacyl-tRNA synthetase family. HisZ subfamily.</text>
</comment>
<dbReference type="OrthoDB" id="9800814at2"/>
<comment type="pathway">
    <text evidence="2 9">Amino-acid biosynthesis; L-histidine biosynthesis; L-histidine from 5-phospho-alpha-D-ribose 1-diphosphate: step 1/9.</text>
</comment>
<evidence type="ECO:0000256" key="8">
    <source>
        <dbReference type="ARBA" id="ARBA00025246"/>
    </source>
</evidence>
<keyword evidence="13" id="KW-1185">Reference proteome</keyword>
<dbReference type="InterPro" id="IPR041715">
    <property type="entry name" value="HisRS-like_core"/>
</dbReference>
<feature type="binding site" evidence="10">
    <location>
        <position position="126"/>
    </location>
    <ligand>
        <name>L-histidine</name>
        <dbReference type="ChEBI" id="CHEBI:57595"/>
    </ligand>
</feature>
<dbReference type="GO" id="GO:0006427">
    <property type="term" value="P:histidyl-tRNA aminoacylation"/>
    <property type="evidence" value="ECO:0007669"/>
    <property type="project" value="TreeGrafter"/>
</dbReference>
<dbReference type="UniPathway" id="UPA00031">
    <property type="reaction ID" value="UER00006"/>
</dbReference>
<dbReference type="SUPFAM" id="SSF55681">
    <property type="entry name" value="Class II aaRS and biotin synthetases"/>
    <property type="match status" value="1"/>
</dbReference>
<reference evidence="12 13" key="1">
    <citation type="journal article" date="2003" name="Int. J. Syst. Evol. Microbiol.">
        <title>Virgibacillus carmonensis sp. nov., Virgibacillus necropolis sp. nov. and Virgibacillus picturae sp. nov., three novel species isolated from deteriorated mural paintings, transfer of the species of the genus salibacillus to Virgibacillus, as Virgibacillus marismortui comb. nov. and Virgibacillus salexigens comb. nov., and emended description of the genus Virgibacillus.</title>
        <authorList>
            <person name="Heyrman J."/>
            <person name="Logan N.A."/>
            <person name="Busse H.J."/>
            <person name="Balcaen A."/>
            <person name="Lebbe L."/>
            <person name="Rodriguez-Diaz M."/>
            <person name="Swings J."/>
            <person name="De Vos P."/>
        </authorList>
    </citation>
    <scope>NUCLEOTIDE SEQUENCE [LARGE SCALE GENOMIC DNA]</scope>
    <source>
        <strain evidence="12 13">LMG 19488</strain>
    </source>
</reference>
<keyword evidence="6 9" id="KW-0028">Amino-acid biosynthesis</keyword>
<dbReference type="GO" id="GO:0140096">
    <property type="term" value="F:catalytic activity, acting on a protein"/>
    <property type="evidence" value="ECO:0007669"/>
    <property type="project" value="UniProtKB-ARBA"/>
</dbReference>
<dbReference type="AlphaFoldDB" id="A0A221MHN8"/>
<comment type="subcellular location">
    <subcellularLocation>
        <location evidence="1 9">Cytoplasm</location>
    </subcellularLocation>
</comment>
<dbReference type="InterPro" id="IPR004517">
    <property type="entry name" value="HisZ"/>
</dbReference>
<dbReference type="NCBIfam" id="TIGR00443">
    <property type="entry name" value="hisZ_biosyn_reg"/>
    <property type="match status" value="1"/>
</dbReference>
<dbReference type="GO" id="GO:0005737">
    <property type="term" value="C:cytoplasm"/>
    <property type="evidence" value="ECO:0007669"/>
    <property type="project" value="UniProtKB-SubCell"/>
</dbReference>
<dbReference type="PIRSF" id="PIRSF001549">
    <property type="entry name" value="His-tRNA_synth"/>
    <property type="match status" value="1"/>
</dbReference>
<keyword evidence="5 9" id="KW-0963">Cytoplasm</keyword>
<dbReference type="GO" id="GO:0004821">
    <property type="term" value="F:histidine-tRNA ligase activity"/>
    <property type="evidence" value="ECO:0007669"/>
    <property type="project" value="TreeGrafter"/>
</dbReference>
<dbReference type="KEGG" id="vne:CFK40_20315"/>
<comment type="subunit">
    <text evidence="9">Heteromultimer composed of HisG and HisZ subunits.</text>
</comment>
<feature type="binding site" evidence="10">
    <location>
        <position position="122"/>
    </location>
    <ligand>
        <name>L-histidine</name>
        <dbReference type="ChEBI" id="CHEBI:57595"/>
    </ligand>
</feature>
<evidence type="ECO:0000256" key="1">
    <source>
        <dbReference type="ARBA" id="ARBA00004496"/>
    </source>
</evidence>
<dbReference type="InterPro" id="IPR045864">
    <property type="entry name" value="aa-tRNA-synth_II/BPL/LPL"/>
</dbReference>
<evidence type="ECO:0000256" key="9">
    <source>
        <dbReference type="HAMAP-Rule" id="MF_00125"/>
    </source>
</evidence>
<dbReference type="GO" id="GO:0016757">
    <property type="term" value="F:glycosyltransferase activity"/>
    <property type="evidence" value="ECO:0007669"/>
    <property type="project" value="UniProtKB-KW"/>
</dbReference>
<dbReference type="RefSeq" id="WP_089534170.1">
    <property type="nucleotide sequence ID" value="NZ_CP022437.1"/>
</dbReference>
<keyword evidence="12" id="KW-0808">Transferase</keyword>
<accession>A0A221MHN8</accession>
<feature type="binding site" evidence="10">
    <location>
        <begin position="79"/>
        <end position="81"/>
    </location>
    <ligand>
        <name>L-histidine</name>
        <dbReference type="ChEBI" id="CHEBI:57595"/>
    </ligand>
</feature>
<comment type="function">
    <text evidence="8 9">Required for the first step of histidine biosynthesis. May allow the feedback regulation of ATP phosphoribosyltransferase activity by histidine.</text>
</comment>
<evidence type="ECO:0000256" key="7">
    <source>
        <dbReference type="ARBA" id="ARBA00023102"/>
    </source>
</evidence>
<dbReference type="Pfam" id="PF13393">
    <property type="entry name" value="tRNA-synt_His"/>
    <property type="match status" value="1"/>
</dbReference>
<keyword evidence="12" id="KW-0328">Glycosyltransferase</keyword>
<dbReference type="PANTHER" id="PTHR43707">
    <property type="entry name" value="HISTIDYL-TRNA SYNTHETASE"/>
    <property type="match status" value="1"/>
</dbReference>
<proteinExistence type="inferred from homology"/>
<organism evidence="12 13">
    <name type="scientific">Virgibacillus necropolis</name>
    <dbReference type="NCBI Taxonomy" id="163877"/>
    <lineage>
        <taxon>Bacteria</taxon>
        <taxon>Bacillati</taxon>
        <taxon>Bacillota</taxon>
        <taxon>Bacilli</taxon>
        <taxon>Bacillales</taxon>
        <taxon>Bacillaceae</taxon>
        <taxon>Virgibacillus</taxon>
    </lineage>
</organism>
<dbReference type="CDD" id="cd00773">
    <property type="entry name" value="HisRS-like_core"/>
    <property type="match status" value="1"/>
</dbReference>
<evidence type="ECO:0000256" key="2">
    <source>
        <dbReference type="ARBA" id="ARBA00004667"/>
    </source>
</evidence>
<sequence>MMYQDIFDNTNDTSVVDFSKKSYLLKTIKRRFLTYGYRQIQTSTLEQYDLYQSITGTVHPDKMIKVIDPSGKILVLRPDVTIPITRMLASLNQVQSPEQPLFYISEVFRHSSDQQAKNEQTQAGIENFGPSTVELDAEVIALAIHTLRDLGFDSFKLEIGQASFFRELLELLNLTKAEKSELQLLIQAKNISEINRLLGDLTIQDELSTFIQQVPFLYGNFMEVINRAEEIALNEQMKDKLKKLKKLYEILQFYEVENDVSLDLGLINHMDYYSDIIFQGFVENVGKPVLMGGRYDQLADQLNATIPAIGFAFDVDFLVEAMDQHNLFPEVKTDIDIVLLYEKTRQRDAIKSASMLRYQGYRVYTEQLTAKECNPPASTSLVRYENDQQLLEHVNRSTSFTDQNDLLRLIRQREEDV</sequence>
<evidence type="ECO:0000259" key="11">
    <source>
        <dbReference type="Pfam" id="PF13393"/>
    </source>
</evidence>
<dbReference type="Gene3D" id="3.30.930.10">
    <property type="entry name" value="Bira Bifunctional Protein, Domain 2"/>
    <property type="match status" value="1"/>
</dbReference>
<evidence type="ECO:0000256" key="4">
    <source>
        <dbReference type="ARBA" id="ARBA00020397"/>
    </source>
</evidence>
<evidence type="ECO:0000313" key="13">
    <source>
        <dbReference type="Proteomes" id="UP000204391"/>
    </source>
</evidence>
<protein>
    <recommendedName>
        <fullName evidence="4 9">ATP phosphoribosyltransferase regulatory subunit</fullName>
    </recommendedName>
</protein>